<evidence type="ECO:0000256" key="6">
    <source>
        <dbReference type="ARBA" id="ARBA00022525"/>
    </source>
</evidence>
<evidence type="ECO:0000256" key="13">
    <source>
        <dbReference type="ARBA" id="ARBA00023326"/>
    </source>
</evidence>
<dbReference type="InterPro" id="IPR001764">
    <property type="entry name" value="Glyco_hydro_3_N"/>
</dbReference>
<dbReference type="GO" id="GO:0005576">
    <property type="term" value="C:extracellular region"/>
    <property type="evidence" value="ECO:0007669"/>
    <property type="project" value="UniProtKB-SubCell"/>
</dbReference>
<dbReference type="EMBL" id="JAVRRT010000002">
    <property type="protein sequence ID" value="KAK5173999.1"/>
    <property type="molecule type" value="Genomic_DNA"/>
</dbReference>
<evidence type="ECO:0000313" key="21">
    <source>
        <dbReference type="EMBL" id="KAK5173999.1"/>
    </source>
</evidence>
<keyword evidence="22" id="KW-1185">Reference proteome</keyword>
<dbReference type="InterPro" id="IPR036962">
    <property type="entry name" value="Glyco_hydro_3_N_sf"/>
</dbReference>
<name>A0AAV9PKG1_9PEZI</name>
<keyword evidence="7 19" id="KW-0732">Signal</keyword>
<keyword evidence="6" id="KW-0964">Secreted</keyword>
<sequence length="809" mass="87306">MKMRTAAALLAATGFAYGQNASMISGPPWMHSKFTSSPPVYPSPNAIGLGWDAAFQQASDFVDQLTLQEKTMLVTGETGPCTGNIPAIPRLGFEGLCLMDGPLAIRQADFASAFPAGITVAAAWDRDLARQRGQELGAEFKAKGAHVILGPVAGPLGRSGERSTGLCEAYGHPSNITIASSADELQDYIGNEQETQRNPSENEDGKTIEAVSSNIDDRTMHEVYLWPFQNAVKAGVASMMCSYNRINGSYGCQNSKTQNGLLKDELGFQGYIMSDWGATHSGYPAILAGEDMDMPGTIGFTPGGPSFFGGNITKSVNNGSLPLERANDMCRRIMTPYFQFQQTSYPMIDASEPALAGNSVSDYNYTFNLGNQSDIDVRDDHSHLIRELGAAGTVLLKNTNNTLPLKTPKNVGVFGNDAADITIGLYFGSDPDLQNIGYDIGVLPIGGGSGTARMTYVVNPLDAIKQKVASYDEKALVQYVLNNTLVIDSGGFDILFPRPPEVCLVFLKTWATEGYDRPSLLVDWNGTALVESVASQCPNTVVITHSGGLNVLPFADHPNVTAILAAHYPGEQVGNSIVDILWGDMNPSGHLPYTIAKHEDDYSFADITNSTALLNTQDPNAWQSDFKERLLVDYRKLKYSLPLTIRAGYFDYVNQSVQYEFGYGLSYTTFSMGSVSVQPYASALDLSATPPAQQIVPGGNPALWEKLYCVTATVSNTGSVAGAAVPQVYLGLPQPANQDTTPRQVLRGFEKMMLQPGESREVRFDLTRRDVSYWDVVTQQWTIGQGSISVMAGFSSRDVQGTASFSPLG</sequence>
<dbReference type="Proteomes" id="UP001337655">
    <property type="component" value="Unassembled WGS sequence"/>
</dbReference>
<comment type="similarity">
    <text evidence="4">Belongs to the glycosyl hydrolase 3 family.</text>
</comment>
<evidence type="ECO:0000256" key="15">
    <source>
        <dbReference type="ARBA" id="ARBA00039579"/>
    </source>
</evidence>
<keyword evidence="12" id="KW-0326">Glycosidase</keyword>
<dbReference type="EC" id="3.2.1.21" evidence="5"/>
<dbReference type="GO" id="GO:0008422">
    <property type="term" value="F:beta-glucosidase activity"/>
    <property type="evidence" value="ECO:0007669"/>
    <property type="project" value="UniProtKB-EC"/>
</dbReference>
<evidence type="ECO:0000256" key="3">
    <source>
        <dbReference type="ARBA" id="ARBA00004987"/>
    </source>
</evidence>
<dbReference type="FunFam" id="2.60.40.10:FF:000757">
    <property type="entry name" value="Beta-glucosidase G"/>
    <property type="match status" value="1"/>
</dbReference>
<evidence type="ECO:0000256" key="19">
    <source>
        <dbReference type="SAM" id="SignalP"/>
    </source>
</evidence>
<keyword evidence="9" id="KW-0136">Cellulose degradation</keyword>
<dbReference type="SMART" id="SM01217">
    <property type="entry name" value="Fn3_like"/>
    <property type="match status" value="1"/>
</dbReference>
<evidence type="ECO:0000256" key="8">
    <source>
        <dbReference type="ARBA" id="ARBA00022801"/>
    </source>
</evidence>
<keyword evidence="11" id="KW-0119">Carbohydrate metabolism</keyword>
<dbReference type="RefSeq" id="XP_064662668.1">
    <property type="nucleotide sequence ID" value="XM_064798341.1"/>
</dbReference>
<comment type="caution">
    <text evidence="21">The sequence shown here is derived from an EMBL/GenBank/DDBJ whole genome shotgun (WGS) entry which is preliminary data.</text>
</comment>
<comment type="subcellular location">
    <subcellularLocation>
        <location evidence="2">Secreted</location>
    </subcellularLocation>
</comment>
<dbReference type="InterPro" id="IPR050288">
    <property type="entry name" value="Cellulose_deg_GH3"/>
</dbReference>
<evidence type="ECO:0000256" key="14">
    <source>
        <dbReference type="ARBA" id="ARBA00024983"/>
    </source>
</evidence>
<dbReference type="Gene3D" id="2.60.40.10">
    <property type="entry name" value="Immunoglobulins"/>
    <property type="match status" value="1"/>
</dbReference>
<dbReference type="PRINTS" id="PR00133">
    <property type="entry name" value="GLHYDRLASE3"/>
</dbReference>
<evidence type="ECO:0000313" key="22">
    <source>
        <dbReference type="Proteomes" id="UP001337655"/>
    </source>
</evidence>
<evidence type="ECO:0000256" key="2">
    <source>
        <dbReference type="ARBA" id="ARBA00004613"/>
    </source>
</evidence>
<dbReference type="Pfam" id="PF14310">
    <property type="entry name" value="Fn3-like"/>
    <property type="match status" value="1"/>
</dbReference>
<evidence type="ECO:0000256" key="12">
    <source>
        <dbReference type="ARBA" id="ARBA00023295"/>
    </source>
</evidence>
<dbReference type="Pfam" id="PF01915">
    <property type="entry name" value="Glyco_hydro_3_C"/>
    <property type="match status" value="1"/>
</dbReference>
<dbReference type="InterPro" id="IPR036881">
    <property type="entry name" value="Glyco_hydro_3_C_sf"/>
</dbReference>
<evidence type="ECO:0000256" key="1">
    <source>
        <dbReference type="ARBA" id="ARBA00000448"/>
    </source>
</evidence>
<comment type="function">
    <text evidence="14">Beta-glucosidases are one of a number of cellulolytic enzymes involved in the degradation of cellulosic biomass. Catalyzes the last step releasing glucose from the inhibitory cellobiose.</text>
</comment>
<evidence type="ECO:0000256" key="10">
    <source>
        <dbReference type="ARBA" id="ARBA00023180"/>
    </source>
</evidence>
<dbReference type="AlphaFoldDB" id="A0AAV9PKG1"/>
<feature type="chain" id="PRO_5043407052" description="Probable beta-glucosidase G" evidence="19">
    <location>
        <begin position="19"/>
        <end position="809"/>
    </location>
</feature>
<dbReference type="InterPro" id="IPR017853">
    <property type="entry name" value="GH"/>
</dbReference>
<dbReference type="InterPro" id="IPR002772">
    <property type="entry name" value="Glyco_hydro_3_C"/>
</dbReference>
<evidence type="ECO:0000259" key="20">
    <source>
        <dbReference type="SMART" id="SM01217"/>
    </source>
</evidence>
<dbReference type="PANTHER" id="PTHR42715">
    <property type="entry name" value="BETA-GLUCOSIDASE"/>
    <property type="match status" value="1"/>
</dbReference>
<keyword evidence="10" id="KW-0325">Glycoprotein</keyword>
<evidence type="ECO:0000256" key="16">
    <source>
        <dbReference type="ARBA" id="ARBA00041276"/>
    </source>
</evidence>
<dbReference type="SUPFAM" id="SSF51445">
    <property type="entry name" value="(Trans)glycosidases"/>
    <property type="match status" value="1"/>
</dbReference>
<dbReference type="GeneID" id="89922426"/>
<dbReference type="PANTHER" id="PTHR42715:SF12">
    <property type="entry name" value="BETA-GLUCOSIDASE G-RELATED"/>
    <property type="match status" value="1"/>
</dbReference>
<evidence type="ECO:0000256" key="9">
    <source>
        <dbReference type="ARBA" id="ARBA00023001"/>
    </source>
</evidence>
<evidence type="ECO:0000256" key="17">
    <source>
        <dbReference type="ARBA" id="ARBA00041601"/>
    </source>
</evidence>
<dbReference type="Gene3D" id="3.40.50.1700">
    <property type="entry name" value="Glycoside hydrolase family 3 C-terminal domain"/>
    <property type="match status" value="1"/>
</dbReference>
<accession>A0AAV9PKG1</accession>
<dbReference type="GO" id="GO:0030245">
    <property type="term" value="P:cellulose catabolic process"/>
    <property type="evidence" value="ECO:0007669"/>
    <property type="project" value="UniProtKB-KW"/>
</dbReference>
<gene>
    <name evidence="21" type="ORF">LTR77_001078</name>
</gene>
<feature type="domain" description="Fibronectin type III-like" evidence="20">
    <location>
        <begin position="724"/>
        <end position="796"/>
    </location>
</feature>
<dbReference type="Gene3D" id="3.20.20.300">
    <property type="entry name" value="Glycoside hydrolase, family 3, N-terminal domain"/>
    <property type="match status" value="1"/>
</dbReference>
<evidence type="ECO:0000256" key="4">
    <source>
        <dbReference type="ARBA" id="ARBA00005336"/>
    </source>
</evidence>
<dbReference type="InterPro" id="IPR013783">
    <property type="entry name" value="Ig-like_fold"/>
</dbReference>
<keyword evidence="8" id="KW-0378">Hydrolase</keyword>
<evidence type="ECO:0000256" key="7">
    <source>
        <dbReference type="ARBA" id="ARBA00022729"/>
    </source>
</evidence>
<organism evidence="21 22">
    <name type="scientific">Saxophila tyrrhenica</name>
    <dbReference type="NCBI Taxonomy" id="1690608"/>
    <lineage>
        <taxon>Eukaryota</taxon>
        <taxon>Fungi</taxon>
        <taxon>Dikarya</taxon>
        <taxon>Ascomycota</taxon>
        <taxon>Pezizomycotina</taxon>
        <taxon>Dothideomycetes</taxon>
        <taxon>Dothideomycetidae</taxon>
        <taxon>Mycosphaerellales</taxon>
        <taxon>Extremaceae</taxon>
        <taxon>Saxophila</taxon>
    </lineage>
</organism>
<feature type="signal peptide" evidence="19">
    <location>
        <begin position="1"/>
        <end position="18"/>
    </location>
</feature>
<proteinExistence type="inferred from homology"/>
<dbReference type="InterPro" id="IPR026891">
    <property type="entry name" value="Fn3-like"/>
</dbReference>
<dbReference type="FunFam" id="3.20.20.300:FF:000002">
    <property type="entry name" value="Probable beta-glucosidase"/>
    <property type="match status" value="1"/>
</dbReference>
<reference evidence="21 22" key="1">
    <citation type="submission" date="2023-08" db="EMBL/GenBank/DDBJ databases">
        <title>Black Yeasts Isolated from many extreme environments.</title>
        <authorList>
            <person name="Coleine C."/>
            <person name="Stajich J.E."/>
            <person name="Selbmann L."/>
        </authorList>
    </citation>
    <scope>NUCLEOTIDE SEQUENCE [LARGE SCALE GENOMIC DNA]</scope>
    <source>
        <strain evidence="21 22">CCFEE 5935</strain>
    </source>
</reference>
<comment type="pathway">
    <text evidence="3">Glycan metabolism; cellulose degradation.</text>
</comment>
<comment type="catalytic activity">
    <reaction evidence="1">
        <text>Hydrolysis of terminal, non-reducing beta-D-glucosyl residues with release of beta-D-glucose.</text>
        <dbReference type="EC" id="3.2.1.21"/>
    </reaction>
</comment>
<evidence type="ECO:0000256" key="5">
    <source>
        <dbReference type="ARBA" id="ARBA00012744"/>
    </source>
</evidence>
<keyword evidence="13" id="KW-0624">Polysaccharide degradation</keyword>
<protein>
    <recommendedName>
        <fullName evidence="15">Probable beta-glucosidase G</fullName>
        <ecNumber evidence="5">3.2.1.21</ecNumber>
    </recommendedName>
    <alternativeName>
        <fullName evidence="16">Beta-D-glucoside glucohydrolase G</fullName>
    </alternativeName>
    <alternativeName>
        <fullName evidence="17">Cellobiase G</fullName>
    </alternativeName>
    <alternativeName>
        <fullName evidence="18">Gentiobiase G</fullName>
    </alternativeName>
</protein>
<evidence type="ECO:0000256" key="18">
    <source>
        <dbReference type="ARBA" id="ARBA00041808"/>
    </source>
</evidence>
<dbReference type="Pfam" id="PF00933">
    <property type="entry name" value="Glyco_hydro_3"/>
    <property type="match status" value="1"/>
</dbReference>
<dbReference type="SUPFAM" id="SSF52279">
    <property type="entry name" value="Beta-D-glucan exohydrolase, C-terminal domain"/>
    <property type="match status" value="1"/>
</dbReference>
<evidence type="ECO:0000256" key="11">
    <source>
        <dbReference type="ARBA" id="ARBA00023277"/>
    </source>
</evidence>